<comment type="caution">
    <text evidence="3">The sequence shown here is derived from an EMBL/GenBank/DDBJ whole genome shotgun (WGS) entry which is preliminary data.</text>
</comment>
<reference evidence="3 4" key="1">
    <citation type="submission" date="2020-07" db="EMBL/GenBank/DDBJ databases">
        <title>Sequencing the genomes of 1000 actinobacteria strains.</title>
        <authorList>
            <person name="Klenk H.-P."/>
        </authorList>
    </citation>
    <scope>NUCLEOTIDE SEQUENCE [LARGE SCALE GENOMIC DNA]</scope>
    <source>
        <strain evidence="3 4">DSM 44442</strain>
    </source>
</reference>
<proteinExistence type="predicted"/>
<sequence length="182" mass="18450">MTVLTVAVVLVTGLCLLNLLLTVAVIRRLKEHTALIGGGVDGSDAFPDSMLPGGARIGTYSAETLDGTVLTRDDLHGHTLIGVFSPGCSGCAQQLPHFVELAGNTPGGRDGVLALVVGGLEEAAGEIAQLAPVARVVHEADDGPLTRALGVQAFPAIARVDADGRVLASGVEVADLENAADV</sequence>
<dbReference type="Proteomes" id="UP000572051">
    <property type="component" value="Unassembled WGS sequence"/>
</dbReference>
<dbReference type="EMBL" id="JACCFS010000001">
    <property type="protein sequence ID" value="NYJ32539.1"/>
    <property type="molecule type" value="Genomic_DNA"/>
</dbReference>
<keyword evidence="1" id="KW-0472">Membrane</keyword>
<dbReference type="SUPFAM" id="SSF52833">
    <property type="entry name" value="Thioredoxin-like"/>
    <property type="match status" value="1"/>
</dbReference>
<dbReference type="PROSITE" id="PS51352">
    <property type="entry name" value="THIOREDOXIN_2"/>
    <property type="match status" value="1"/>
</dbReference>
<protein>
    <recommendedName>
        <fullName evidence="2">Thioredoxin domain-containing protein</fullName>
    </recommendedName>
</protein>
<dbReference type="InterPro" id="IPR013766">
    <property type="entry name" value="Thioredoxin_domain"/>
</dbReference>
<feature type="domain" description="Thioredoxin" evidence="2">
    <location>
        <begin position="51"/>
        <end position="182"/>
    </location>
</feature>
<evidence type="ECO:0000313" key="4">
    <source>
        <dbReference type="Proteomes" id="UP000572051"/>
    </source>
</evidence>
<dbReference type="Gene3D" id="3.40.30.10">
    <property type="entry name" value="Glutaredoxin"/>
    <property type="match status" value="1"/>
</dbReference>
<keyword evidence="1" id="KW-1133">Transmembrane helix</keyword>
<organism evidence="3 4">
    <name type="scientific">Nocardiopsis aegyptia</name>
    <dbReference type="NCBI Taxonomy" id="220378"/>
    <lineage>
        <taxon>Bacteria</taxon>
        <taxon>Bacillati</taxon>
        <taxon>Actinomycetota</taxon>
        <taxon>Actinomycetes</taxon>
        <taxon>Streptosporangiales</taxon>
        <taxon>Nocardiopsidaceae</taxon>
        <taxon>Nocardiopsis</taxon>
    </lineage>
</organism>
<keyword evidence="4" id="KW-1185">Reference proteome</keyword>
<evidence type="ECO:0000313" key="3">
    <source>
        <dbReference type="EMBL" id="NYJ32539.1"/>
    </source>
</evidence>
<evidence type="ECO:0000259" key="2">
    <source>
        <dbReference type="PROSITE" id="PS51352"/>
    </source>
</evidence>
<evidence type="ECO:0000256" key="1">
    <source>
        <dbReference type="SAM" id="Phobius"/>
    </source>
</evidence>
<dbReference type="InterPro" id="IPR036249">
    <property type="entry name" value="Thioredoxin-like_sf"/>
</dbReference>
<accession>A0A7Z0J8L7</accession>
<keyword evidence="1" id="KW-0812">Transmembrane</keyword>
<dbReference type="RefSeq" id="WP_179820412.1">
    <property type="nucleotide sequence ID" value="NZ_JACCFS010000001.1"/>
</dbReference>
<name>A0A7Z0J8L7_9ACTN</name>
<dbReference type="AlphaFoldDB" id="A0A7Z0J8L7"/>
<gene>
    <name evidence="3" type="ORF">HNR10_000420</name>
</gene>
<feature type="transmembrane region" description="Helical" evidence="1">
    <location>
        <begin position="6"/>
        <end position="26"/>
    </location>
</feature>